<keyword evidence="5" id="KW-0418">Kinase</keyword>
<dbReference type="InterPro" id="IPR008271">
    <property type="entry name" value="Ser/Thr_kinase_AS"/>
</dbReference>
<dbReference type="InterPro" id="IPR011009">
    <property type="entry name" value="Kinase-like_dom_sf"/>
</dbReference>
<dbReference type="Pfam" id="PF00069">
    <property type="entry name" value="Pkinase"/>
    <property type="match status" value="1"/>
</dbReference>
<evidence type="ECO:0000256" key="3">
    <source>
        <dbReference type="SAM" id="MobiDB-lite"/>
    </source>
</evidence>
<comment type="caution">
    <text evidence="5">The sequence shown here is derived from an EMBL/GenBank/DDBJ whole genome shotgun (WGS) entry which is preliminary data.</text>
</comment>
<protein>
    <submittedName>
        <fullName evidence="5">Serine threonine protein kinase</fullName>
    </submittedName>
</protein>
<name>A0A068S824_9FUNG</name>
<dbReference type="OrthoDB" id="4062651at2759"/>
<proteinExistence type="predicted"/>
<feature type="region of interest" description="Disordered" evidence="3">
    <location>
        <begin position="40"/>
        <end position="81"/>
    </location>
</feature>
<evidence type="ECO:0000256" key="1">
    <source>
        <dbReference type="ARBA" id="ARBA00022741"/>
    </source>
</evidence>
<dbReference type="GO" id="GO:0004674">
    <property type="term" value="F:protein serine/threonine kinase activity"/>
    <property type="evidence" value="ECO:0007669"/>
    <property type="project" value="TreeGrafter"/>
</dbReference>
<dbReference type="VEuPathDB" id="FungiDB:LCOR_08366.1"/>
<sequence length="565" mass="63612">MTTQSSATFLKHQVTLSKESRSMDDQVSIIHSEFRHGSTTLDIPMVGDSRGNSAQHKQQRPEGTSSFSSISTEGTSTSPENSLCHVVSAPIVDRPHQQHSARTSVSSDHGMLFAPNMTAVRPHSEIILPHHHHHHHQQQQQQRPWKRKSSSSSTFFFTRLLRRWSYHTSNDIQLVGNHRYVGRLAERYGDYVKPDRRGSTTHKSMGATSRKNIASGATAVIRLVRSLNGDSILAVKEFKRREKDENVKEYMKRMHNEYCISKTVSNHRNVVKTIDLVLDEQNRWCTIMEYCSGGDLFTLLRDRATAIPVMEQACLFKQLLLGLQHLHQHGIAHRDIKPENLILTAGGTLKIADFGTSTVMRNVFKRHQVQPCSQWCGSSEFWSPEMWTLKHQQQRYDGQALDVWSAGITFFCMRFGKLPFRAAFYHDPKTRQSTPLPSDAQSTSPAYVSATATDGGDPAFGLYYYQRQTQGPMNCDLWEGMIDSTATAAGASDLPQQSTSCSLSEKECECIAGMLDPHPITRWTVDQALASSWMSTDIEMCNDGALPNGWRHYHCIAPSTTSSIL</sequence>
<evidence type="ECO:0000259" key="4">
    <source>
        <dbReference type="PROSITE" id="PS50011"/>
    </source>
</evidence>
<dbReference type="GO" id="GO:0005524">
    <property type="term" value="F:ATP binding"/>
    <property type="evidence" value="ECO:0007669"/>
    <property type="project" value="UniProtKB-KW"/>
</dbReference>
<dbReference type="PANTHER" id="PTHR24346">
    <property type="entry name" value="MAP/MICROTUBULE AFFINITY-REGULATING KINASE"/>
    <property type="match status" value="1"/>
</dbReference>
<accession>A0A068S824</accession>
<dbReference type="GO" id="GO:0005737">
    <property type="term" value="C:cytoplasm"/>
    <property type="evidence" value="ECO:0007669"/>
    <property type="project" value="TreeGrafter"/>
</dbReference>
<feature type="domain" description="Protein kinase" evidence="4">
    <location>
        <begin position="207"/>
        <end position="534"/>
    </location>
</feature>
<keyword evidence="5" id="KW-0808">Transferase</keyword>
<organism evidence="5 6">
    <name type="scientific">Lichtheimia corymbifera JMRC:FSU:9682</name>
    <dbReference type="NCBI Taxonomy" id="1263082"/>
    <lineage>
        <taxon>Eukaryota</taxon>
        <taxon>Fungi</taxon>
        <taxon>Fungi incertae sedis</taxon>
        <taxon>Mucoromycota</taxon>
        <taxon>Mucoromycotina</taxon>
        <taxon>Mucoromycetes</taxon>
        <taxon>Mucorales</taxon>
        <taxon>Lichtheimiaceae</taxon>
        <taxon>Lichtheimia</taxon>
    </lineage>
</organism>
<dbReference type="GO" id="GO:0000226">
    <property type="term" value="P:microtubule cytoskeleton organization"/>
    <property type="evidence" value="ECO:0007669"/>
    <property type="project" value="TreeGrafter"/>
</dbReference>
<dbReference type="STRING" id="1263082.A0A068S824"/>
<evidence type="ECO:0000313" key="6">
    <source>
        <dbReference type="Proteomes" id="UP000027586"/>
    </source>
</evidence>
<dbReference type="PANTHER" id="PTHR24346:SF76">
    <property type="entry name" value="NON-SPECIFIC SERINE_THREONINE PROTEIN KINASE"/>
    <property type="match status" value="1"/>
</dbReference>
<dbReference type="PROSITE" id="PS50011">
    <property type="entry name" value="PROTEIN_KINASE_DOM"/>
    <property type="match status" value="1"/>
</dbReference>
<dbReference type="Proteomes" id="UP000027586">
    <property type="component" value="Unassembled WGS sequence"/>
</dbReference>
<dbReference type="AlphaFoldDB" id="A0A068S824"/>
<reference evidence="5" key="1">
    <citation type="submission" date="2013-08" db="EMBL/GenBank/DDBJ databases">
        <title>Gene expansion shapes genome architecture in the human pathogen Lichtheimia corymbifera: an evolutionary genomics analysis in the ancient terrestrial Mucorales (Mucoromycotina).</title>
        <authorList>
            <person name="Schwartze V.U."/>
            <person name="Winter S."/>
            <person name="Shelest E."/>
            <person name="Marcet-Houben M."/>
            <person name="Horn F."/>
            <person name="Wehner S."/>
            <person name="Hoffmann K."/>
            <person name="Riege K."/>
            <person name="Sammeth M."/>
            <person name="Nowrousian M."/>
            <person name="Valiante V."/>
            <person name="Linde J."/>
            <person name="Jacobsen I.D."/>
            <person name="Marz M."/>
            <person name="Brakhage A.A."/>
            <person name="Gabaldon T."/>
            <person name="Bocker S."/>
            <person name="Voigt K."/>
        </authorList>
    </citation>
    <scope>NUCLEOTIDE SEQUENCE [LARGE SCALE GENOMIC DNA]</scope>
    <source>
        <strain evidence="5">FSU 9682</strain>
    </source>
</reference>
<dbReference type="InterPro" id="IPR000719">
    <property type="entry name" value="Prot_kinase_dom"/>
</dbReference>
<dbReference type="EMBL" id="CBTN010000046">
    <property type="protein sequence ID" value="CDH57426.1"/>
    <property type="molecule type" value="Genomic_DNA"/>
</dbReference>
<keyword evidence="2" id="KW-0067">ATP-binding</keyword>
<feature type="compositionally biased region" description="Low complexity" evidence="3">
    <location>
        <begin position="64"/>
        <end position="78"/>
    </location>
</feature>
<dbReference type="GO" id="GO:0035556">
    <property type="term" value="P:intracellular signal transduction"/>
    <property type="evidence" value="ECO:0007669"/>
    <property type="project" value="TreeGrafter"/>
</dbReference>
<keyword evidence="1" id="KW-0547">Nucleotide-binding</keyword>
<keyword evidence="6" id="KW-1185">Reference proteome</keyword>
<evidence type="ECO:0000256" key="2">
    <source>
        <dbReference type="ARBA" id="ARBA00022840"/>
    </source>
</evidence>
<dbReference type="PROSITE" id="PS00108">
    <property type="entry name" value="PROTEIN_KINASE_ST"/>
    <property type="match status" value="1"/>
</dbReference>
<gene>
    <name evidence="5" type="ORF">LCOR_08366.1</name>
</gene>
<dbReference type="SUPFAM" id="SSF56112">
    <property type="entry name" value="Protein kinase-like (PK-like)"/>
    <property type="match status" value="1"/>
</dbReference>
<dbReference type="SMART" id="SM00220">
    <property type="entry name" value="S_TKc"/>
    <property type="match status" value="1"/>
</dbReference>
<dbReference type="Gene3D" id="1.10.510.10">
    <property type="entry name" value="Transferase(Phosphotransferase) domain 1"/>
    <property type="match status" value="1"/>
</dbReference>
<evidence type="ECO:0000313" key="5">
    <source>
        <dbReference type="EMBL" id="CDH57426.1"/>
    </source>
</evidence>